<dbReference type="Proteomes" id="UP001293254">
    <property type="component" value="Unassembled WGS sequence"/>
</dbReference>
<organism evidence="1 2">
    <name type="scientific">Sesamum alatum</name>
    <dbReference type="NCBI Taxonomy" id="300844"/>
    <lineage>
        <taxon>Eukaryota</taxon>
        <taxon>Viridiplantae</taxon>
        <taxon>Streptophyta</taxon>
        <taxon>Embryophyta</taxon>
        <taxon>Tracheophyta</taxon>
        <taxon>Spermatophyta</taxon>
        <taxon>Magnoliopsida</taxon>
        <taxon>eudicotyledons</taxon>
        <taxon>Gunneridae</taxon>
        <taxon>Pentapetalae</taxon>
        <taxon>asterids</taxon>
        <taxon>lamiids</taxon>
        <taxon>Lamiales</taxon>
        <taxon>Pedaliaceae</taxon>
        <taxon>Sesamum</taxon>
    </lineage>
</organism>
<keyword evidence="2" id="KW-1185">Reference proteome</keyword>
<dbReference type="EMBL" id="JACGWO010000010">
    <property type="protein sequence ID" value="KAK4416998.1"/>
    <property type="molecule type" value="Genomic_DNA"/>
</dbReference>
<protein>
    <recommendedName>
        <fullName evidence="3">Retrotransposon Copia-like N-terminal domain-containing protein</fullName>
    </recommendedName>
</protein>
<comment type="caution">
    <text evidence="1">The sequence shown here is derived from an EMBL/GenBank/DDBJ whole genome shotgun (WGS) entry which is preliminary data.</text>
</comment>
<evidence type="ECO:0008006" key="3">
    <source>
        <dbReference type="Google" id="ProtNLM"/>
    </source>
</evidence>
<evidence type="ECO:0000313" key="1">
    <source>
        <dbReference type="EMBL" id="KAK4416998.1"/>
    </source>
</evidence>
<name>A0AAE1XSY3_9LAMI</name>
<dbReference type="AlphaFoldDB" id="A0AAE1XSY3"/>
<sequence>METDVAFSGLHGSAKLDGQNYAMWHRKIQYFLHRKKIFDHLTTGMPKPIEPKNGQIAQYRRELDAHNKWCDEDLSACFTMLSCMQDNLIREYEKYQTAKELWKVLKVANGGTLATILGELTLKSINTYLTQNNQ</sequence>
<accession>A0AAE1XSY3</accession>
<reference evidence="1" key="2">
    <citation type="journal article" date="2024" name="Plant">
        <title>Genomic evolution and insights into agronomic trait innovations of Sesamum species.</title>
        <authorList>
            <person name="Miao H."/>
            <person name="Wang L."/>
            <person name="Qu L."/>
            <person name="Liu H."/>
            <person name="Sun Y."/>
            <person name="Le M."/>
            <person name="Wang Q."/>
            <person name="Wei S."/>
            <person name="Zheng Y."/>
            <person name="Lin W."/>
            <person name="Duan Y."/>
            <person name="Cao H."/>
            <person name="Xiong S."/>
            <person name="Wang X."/>
            <person name="Wei L."/>
            <person name="Li C."/>
            <person name="Ma Q."/>
            <person name="Ju M."/>
            <person name="Zhao R."/>
            <person name="Li G."/>
            <person name="Mu C."/>
            <person name="Tian Q."/>
            <person name="Mei H."/>
            <person name="Zhang T."/>
            <person name="Gao T."/>
            <person name="Zhang H."/>
        </authorList>
    </citation>
    <scope>NUCLEOTIDE SEQUENCE</scope>
    <source>
        <strain evidence="1">3651</strain>
    </source>
</reference>
<gene>
    <name evidence="1" type="ORF">Salat_2525300</name>
</gene>
<evidence type="ECO:0000313" key="2">
    <source>
        <dbReference type="Proteomes" id="UP001293254"/>
    </source>
</evidence>
<proteinExistence type="predicted"/>
<reference evidence="1" key="1">
    <citation type="submission" date="2020-06" db="EMBL/GenBank/DDBJ databases">
        <authorList>
            <person name="Li T."/>
            <person name="Hu X."/>
            <person name="Zhang T."/>
            <person name="Song X."/>
            <person name="Zhang H."/>
            <person name="Dai N."/>
            <person name="Sheng W."/>
            <person name="Hou X."/>
            <person name="Wei L."/>
        </authorList>
    </citation>
    <scope>NUCLEOTIDE SEQUENCE</scope>
    <source>
        <strain evidence="1">3651</strain>
        <tissue evidence="1">Leaf</tissue>
    </source>
</reference>